<dbReference type="EMBL" id="JADKYB010000007">
    <property type="protein sequence ID" value="MBM9505907.1"/>
    <property type="molecule type" value="Genomic_DNA"/>
</dbReference>
<organism evidence="8 9">
    <name type="scientific">Actinacidiphila acididurans</name>
    <dbReference type="NCBI Taxonomy" id="2784346"/>
    <lineage>
        <taxon>Bacteria</taxon>
        <taxon>Bacillati</taxon>
        <taxon>Actinomycetota</taxon>
        <taxon>Actinomycetes</taxon>
        <taxon>Kitasatosporales</taxon>
        <taxon>Streptomycetaceae</taxon>
        <taxon>Actinacidiphila</taxon>
    </lineage>
</organism>
<dbReference type="PANTHER" id="PTHR43741:SF4">
    <property type="entry name" value="FMN-DEPENDENT NADH:QUINONE OXIDOREDUCTASE"/>
    <property type="match status" value="1"/>
</dbReference>
<evidence type="ECO:0000256" key="2">
    <source>
        <dbReference type="ARBA" id="ARBA00022643"/>
    </source>
</evidence>
<keyword evidence="4 6" id="KW-0520">NAD</keyword>
<evidence type="ECO:0000259" key="7">
    <source>
        <dbReference type="Pfam" id="PF02525"/>
    </source>
</evidence>
<feature type="domain" description="Flavodoxin-like fold" evidence="7">
    <location>
        <begin position="3"/>
        <end position="172"/>
    </location>
</feature>
<evidence type="ECO:0000256" key="5">
    <source>
        <dbReference type="ARBA" id="ARBA00048542"/>
    </source>
</evidence>
<comment type="cofactor">
    <cofactor evidence="6">
        <name>FMN</name>
        <dbReference type="ChEBI" id="CHEBI:58210"/>
    </cofactor>
    <text evidence="6">Binds 1 FMN per subunit.</text>
</comment>
<evidence type="ECO:0000256" key="3">
    <source>
        <dbReference type="ARBA" id="ARBA00023002"/>
    </source>
</evidence>
<keyword evidence="2 6" id="KW-0288">FMN</keyword>
<sequence>MATLLHIDSSALYENSVSREVTGIFRKEWESQHPGGTVIYRDLAAEPLPHLTEDGIVAALTPVDTHTPAQTEALALRSALADELERADVVVIGTPMYNFSLPSVLKAWIDQVAIVGRTLGETSSVAGKPITVVAARGGGYGPGTPRESYEFLTTYLEKALTGLLGAEVDFIVPELTLARSQPAMADLVDAADASRAKAREDAVVKAKTLAARFAA</sequence>
<comment type="subunit">
    <text evidence="6">Homodimer.</text>
</comment>
<comment type="catalytic activity">
    <reaction evidence="6">
        <text>2 a quinone + NADH + H(+) = 2 a 1,4-benzosemiquinone + NAD(+)</text>
        <dbReference type="Rhea" id="RHEA:65952"/>
        <dbReference type="ChEBI" id="CHEBI:15378"/>
        <dbReference type="ChEBI" id="CHEBI:57540"/>
        <dbReference type="ChEBI" id="CHEBI:57945"/>
        <dbReference type="ChEBI" id="CHEBI:132124"/>
        <dbReference type="ChEBI" id="CHEBI:134225"/>
    </reaction>
</comment>
<evidence type="ECO:0000256" key="4">
    <source>
        <dbReference type="ARBA" id="ARBA00023027"/>
    </source>
</evidence>
<accession>A0ABS2TRE1</accession>
<comment type="function">
    <text evidence="6">Quinone reductase that provides resistance to thiol-specific stress caused by electrophilic quinones.</text>
</comment>
<dbReference type="InterPro" id="IPR029039">
    <property type="entry name" value="Flavoprotein-like_sf"/>
</dbReference>
<dbReference type="HAMAP" id="MF_01216">
    <property type="entry name" value="Azoreductase_type1"/>
    <property type="match status" value="1"/>
</dbReference>
<feature type="binding site" evidence="6">
    <location>
        <position position="10"/>
    </location>
    <ligand>
        <name>FMN</name>
        <dbReference type="ChEBI" id="CHEBI:58210"/>
    </ligand>
</feature>
<dbReference type="Pfam" id="PF02525">
    <property type="entry name" value="Flavodoxin_2"/>
    <property type="match status" value="1"/>
</dbReference>
<dbReference type="EC" id="1.6.5.-" evidence="6"/>
<dbReference type="Proteomes" id="UP000749040">
    <property type="component" value="Unassembled WGS sequence"/>
</dbReference>
<keyword evidence="3 6" id="KW-0560">Oxidoreductase</keyword>
<feature type="binding site" evidence="6">
    <location>
        <begin position="96"/>
        <end position="99"/>
    </location>
    <ligand>
        <name>FMN</name>
        <dbReference type="ChEBI" id="CHEBI:58210"/>
    </ligand>
</feature>
<evidence type="ECO:0000256" key="1">
    <source>
        <dbReference type="ARBA" id="ARBA00022630"/>
    </source>
</evidence>
<comment type="caution">
    <text evidence="8">The sequence shown here is derived from an EMBL/GenBank/DDBJ whole genome shotgun (WGS) entry which is preliminary data.</text>
</comment>
<keyword evidence="1 6" id="KW-0285">Flavoprotein</keyword>
<name>A0ABS2TRE1_9ACTN</name>
<dbReference type="InterPro" id="IPR050104">
    <property type="entry name" value="FMN-dep_NADH:Q_OxRdtase_AzoR1"/>
</dbReference>
<comment type="catalytic activity">
    <reaction evidence="5">
        <text>N,N-dimethyl-1,4-phenylenediamine + anthranilate + 2 NAD(+) = 2-(4-dimethylaminophenyl)diazenylbenzoate + 2 NADH + 2 H(+)</text>
        <dbReference type="Rhea" id="RHEA:55872"/>
        <dbReference type="ChEBI" id="CHEBI:15378"/>
        <dbReference type="ChEBI" id="CHEBI:15783"/>
        <dbReference type="ChEBI" id="CHEBI:16567"/>
        <dbReference type="ChEBI" id="CHEBI:57540"/>
        <dbReference type="ChEBI" id="CHEBI:57945"/>
        <dbReference type="ChEBI" id="CHEBI:71579"/>
        <dbReference type="EC" id="1.7.1.17"/>
    </reaction>
    <physiologicalReaction direction="right-to-left" evidence="5">
        <dbReference type="Rhea" id="RHEA:55874"/>
    </physiologicalReaction>
</comment>
<dbReference type="SUPFAM" id="SSF52218">
    <property type="entry name" value="Flavoproteins"/>
    <property type="match status" value="1"/>
</dbReference>
<proteinExistence type="inferred from homology"/>
<evidence type="ECO:0000313" key="8">
    <source>
        <dbReference type="EMBL" id="MBM9505907.1"/>
    </source>
</evidence>
<comment type="similarity">
    <text evidence="6">Belongs to the azoreductase type 1 family.</text>
</comment>
<gene>
    <name evidence="6" type="primary">azoR</name>
    <name evidence="8" type="ORF">ITX44_15360</name>
</gene>
<dbReference type="InterPro" id="IPR023048">
    <property type="entry name" value="NADH:quinone_OxRdtase_FMN_depd"/>
</dbReference>
<reference evidence="8 9" key="1">
    <citation type="submission" date="2021-01" db="EMBL/GenBank/DDBJ databases">
        <title>Streptomyces acididurans sp. nov., isolated from a peat swamp forest soil.</title>
        <authorList>
            <person name="Chantavorakit T."/>
            <person name="Duangmal K."/>
        </authorList>
    </citation>
    <scope>NUCLEOTIDE SEQUENCE [LARGE SCALE GENOMIC DNA]</scope>
    <source>
        <strain evidence="8 9">KK5PA1</strain>
    </source>
</reference>
<dbReference type="InterPro" id="IPR003680">
    <property type="entry name" value="Flavodoxin_fold"/>
</dbReference>
<comment type="caution">
    <text evidence="6">Lacks conserved residue(s) required for the propagation of feature annotation.</text>
</comment>
<protein>
    <recommendedName>
        <fullName evidence="6">FMN dependent NADH:quinone oxidoreductase</fullName>
        <ecNumber evidence="6">1.6.5.-</ecNumber>
    </recommendedName>
    <alternativeName>
        <fullName evidence="6">Azo-dye reductase</fullName>
    </alternativeName>
    <alternativeName>
        <fullName evidence="6">FMN-dependent NADH-azo compound oxidoreductase</fullName>
    </alternativeName>
    <alternativeName>
        <fullName evidence="6">FMN-dependent NADH-azoreductase</fullName>
        <ecNumber evidence="6">1.7.1.17</ecNumber>
    </alternativeName>
</protein>
<comment type="function">
    <text evidence="6">Also exhibits azoreductase activity. Catalyzes the reductive cleavage of the azo bond in aromatic azo compounds to the corresponding amines.</text>
</comment>
<dbReference type="EC" id="1.7.1.17" evidence="6"/>
<evidence type="ECO:0000313" key="9">
    <source>
        <dbReference type="Proteomes" id="UP000749040"/>
    </source>
</evidence>
<keyword evidence="9" id="KW-1185">Reference proteome</keyword>
<dbReference type="RefSeq" id="WP_205357767.1">
    <property type="nucleotide sequence ID" value="NZ_JADKYB010000007.1"/>
</dbReference>
<feature type="binding site" evidence="6">
    <location>
        <begin position="16"/>
        <end position="18"/>
    </location>
    <ligand>
        <name>FMN</name>
        <dbReference type="ChEBI" id="CHEBI:58210"/>
    </ligand>
</feature>
<dbReference type="PANTHER" id="PTHR43741">
    <property type="entry name" value="FMN-DEPENDENT NADH-AZOREDUCTASE 1"/>
    <property type="match status" value="1"/>
</dbReference>
<dbReference type="Gene3D" id="3.40.50.360">
    <property type="match status" value="1"/>
</dbReference>
<evidence type="ECO:0000256" key="6">
    <source>
        <dbReference type="HAMAP-Rule" id="MF_01216"/>
    </source>
</evidence>